<dbReference type="Gene3D" id="3.10.580.10">
    <property type="entry name" value="CBS-domain"/>
    <property type="match status" value="1"/>
</dbReference>
<name>A0A9X1QPL2_9CORY</name>
<dbReference type="Proteomes" id="UP001139336">
    <property type="component" value="Unassembled WGS sequence"/>
</dbReference>
<dbReference type="InterPro" id="IPR051257">
    <property type="entry name" value="Diverse_CBS-Domain"/>
</dbReference>
<dbReference type="CDD" id="cd05401">
    <property type="entry name" value="NT_GlnE_GlnD_like"/>
    <property type="match status" value="1"/>
</dbReference>
<dbReference type="InterPro" id="IPR043519">
    <property type="entry name" value="NT_sf"/>
</dbReference>
<proteinExistence type="predicted"/>
<dbReference type="SUPFAM" id="SSF81301">
    <property type="entry name" value="Nucleotidyltransferase"/>
    <property type="match status" value="1"/>
</dbReference>
<evidence type="ECO:0000256" key="1">
    <source>
        <dbReference type="ARBA" id="ARBA00023122"/>
    </source>
</evidence>
<dbReference type="SUPFAM" id="SSF51206">
    <property type="entry name" value="cAMP-binding domain-like"/>
    <property type="match status" value="1"/>
</dbReference>
<dbReference type="InterPro" id="IPR000644">
    <property type="entry name" value="CBS_dom"/>
</dbReference>
<keyword evidence="1 2" id="KW-0129">CBS domain</keyword>
<dbReference type="PROSITE" id="PS51371">
    <property type="entry name" value="CBS"/>
    <property type="match status" value="2"/>
</dbReference>
<dbReference type="InterPro" id="IPR014710">
    <property type="entry name" value="RmlC-like_jellyroll"/>
</dbReference>
<gene>
    <name evidence="5" type="ORF">L1O03_07455</name>
</gene>
<dbReference type="InterPro" id="IPR046342">
    <property type="entry name" value="CBS_dom_sf"/>
</dbReference>
<evidence type="ECO:0000313" key="6">
    <source>
        <dbReference type="Proteomes" id="UP001139336"/>
    </source>
</evidence>
<dbReference type="InterPro" id="IPR018490">
    <property type="entry name" value="cNMP-bd_dom_sf"/>
</dbReference>
<keyword evidence="6" id="KW-1185">Reference proteome</keyword>
<feature type="domain" description="Cyclic nucleotide-binding" evidence="3">
    <location>
        <begin position="17"/>
        <end position="99"/>
    </location>
</feature>
<dbReference type="InterPro" id="IPR005105">
    <property type="entry name" value="GlnD_Uridyltrans_N"/>
</dbReference>
<reference evidence="5" key="1">
    <citation type="submission" date="2022-01" db="EMBL/GenBank/DDBJ databases">
        <title>Corynebacterium sp. nov isolated from isolated from the feces of the greater white-fronted geese (Anser albifrons) at Poyang Lake, PR China.</title>
        <authorList>
            <person name="Liu Q."/>
        </authorList>
    </citation>
    <scope>NUCLEOTIDE SEQUENCE</scope>
    <source>
        <strain evidence="5">JCM 32435</strain>
    </source>
</reference>
<organism evidence="5 6">
    <name type="scientific">Corynebacterium uropygiale</name>
    <dbReference type="NCBI Taxonomy" id="1775911"/>
    <lineage>
        <taxon>Bacteria</taxon>
        <taxon>Bacillati</taxon>
        <taxon>Actinomycetota</taxon>
        <taxon>Actinomycetes</taxon>
        <taxon>Mycobacteriales</taxon>
        <taxon>Corynebacteriaceae</taxon>
        <taxon>Corynebacterium</taxon>
    </lineage>
</organism>
<protein>
    <submittedName>
        <fullName evidence="5">DUF294 nucleotidyltransferase-like domain-containing protein</fullName>
    </submittedName>
</protein>
<sequence>MNVEIEAVRDFLAEVEPFSRADADTLSALARAVTVTYHPRGEVLLEQGQPGETLFIIRSGAVDVLDPEGVLLDRREAGRTVGYSSLFGDPEFRYRALTVEDSLLMALPGRLVLEVASELPAVERFFSSQTRRIAAEAEQLRRGPAEEFLHTPVRSLIQGPALSCAEATPIREAARLMTDHDVSSLLILGEGNRLCGILTDRDLRGRVLARGMSPERPVRNIMTADLHSISPETPAFEAMLLMAERHIHHLPVLDGDATLGLISSADVMRLLHQDPIYLTADLSQRSLEDLRGAYHDASRLALSFIERGSTPADVAQILTTVAGAIARRLLTLAEERLGPPPVPYAFIAVGSQGRSEMGLASDQDNALILDDAYRPEEHGPYFEALAEIVCRGLDDAGQVTCPGDMMASNPRWRMTLREWTRTFHTWMTAPTPDALLSTQVFFDLRFLGGSAHLAEELRADTAAHAQVSSRLHAHLAALAARREPPLGFFRGFVLDRSGEYAHTLDVKKGGLAAIVQLARLYALSSGVLAVDTRTRLAESASRGALSGDGARHLTDAFDVLGSLSLRHQAEQMRAGTRPDYHIDPAHLSAMDREHLRDAFHVIKKIQASLATAYPIRTI</sequence>
<feature type="domain" description="CBS" evidence="4">
    <location>
        <begin position="222"/>
        <end position="278"/>
    </location>
</feature>
<feature type="domain" description="CBS" evidence="4">
    <location>
        <begin position="156"/>
        <end position="215"/>
    </location>
</feature>
<dbReference type="SMART" id="SM00100">
    <property type="entry name" value="cNMP"/>
    <property type="match status" value="1"/>
</dbReference>
<dbReference type="PANTHER" id="PTHR43080:SF2">
    <property type="entry name" value="CBS DOMAIN-CONTAINING PROTEIN"/>
    <property type="match status" value="1"/>
</dbReference>
<accession>A0A9X1QPL2</accession>
<dbReference type="Pfam" id="PF00027">
    <property type="entry name" value="cNMP_binding"/>
    <property type="match status" value="1"/>
</dbReference>
<dbReference type="Pfam" id="PF10335">
    <property type="entry name" value="DUF294_C"/>
    <property type="match status" value="1"/>
</dbReference>
<dbReference type="GO" id="GO:0008773">
    <property type="term" value="F:[protein-PII] uridylyltransferase activity"/>
    <property type="evidence" value="ECO:0007669"/>
    <property type="project" value="InterPro"/>
</dbReference>
<evidence type="ECO:0000259" key="3">
    <source>
        <dbReference type="PROSITE" id="PS50042"/>
    </source>
</evidence>
<dbReference type="PROSITE" id="PS50042">
    <property type="entry name" value="CNMP_BINDING_3"/>
    <property type="match status" value="1"/>
</dbReference>
<evidence type="ECO:0000313" key="5">
    <source>
        <dbReference type="EMBL" id="MCF4007014.1"/>
    </source>
</evidence>
<dbReference type="AlphaFoldDB" id="A0A9X1QPL2"/>
<dbReference type="Pfam" id="PF03445">
    <property type="entry name" value="DUF294"/>
    <property type="match status" value="1"/>
</dbReference>
<evidence type="ECO:0000259" key="4">
    <source>
        <dbReference type="PROSITE" id="PS51371"/>
    </source>
</evidence>
<dbReference type="Pfam" id="PF00571">
    <property type="entry name" value="CBS"/>
    <property type="match status" value="2"/>
</dbReference>
<dbReference type="RefSeq" id="WP_236119094.1">
    <property type="nucleotide sequence ID" value="NZ_JAKGSI010000003.1"/>
</dbReference>
<dbReference type="PANTHER" id="PTHR43080">
    <property type="entry name" value="CBS DOMAIN-CONTAINING PROTEIN CBSX3, MITOCHONDRIAL"/>
    <property type="match status" value="1"/>
</dbReference>
<dbReference type="EMBL" id="JAKGSI010000003">
    <property type="protein sequence ID" value="MCF4007014.1"/>
    <property type="molecule type" value="Genomic_DNA"/>
</dbReference>
<evidence type="ECO:0000256" key="2">
    <source>
        <dbReference type="PROSITE-ProRule" id="PRU00703"/>
    </source>
</evidence>
<dbReference type="CDD" id="cd04587">
    <property type="entry name" value="CBS_pair_CAP-ED_NT_Pol-beta-like_DUF294_assoc"/>
    <property type="match status" value="1"/>
</dbReference>
<dbReference type="SUPFAM" id="SSF54631">
    <property type="entry name" value="CBS-domain pair"/>
    <property type="match status" value="1"/>
</dbReference>
<comment type="caution">
    <text evidence="5">The sequence shown here is derived from an EMBL/GenBank/DDBJ whole genome shotgun (WGS) entry which is preliminary data.</text>
</comment>
<dbReference type="CDD" id="cd00038">
    <property type="entry name" value="CAP_ED"/>
    <property type="match status" value="1"/>
</dbReference>
<dbReference type="InterPro" id="IPR000595">
    <property type="entry name" value="cNMP-bd_dom"/>
</dbReference>
<dbReference type="Gene3D" id="2.60.120.10">
    <property type="entry name" value="Jelly Rolls"/>
    <property type="match status" value="1"/>
</dbReference>
<dbReference type="SMART" id="SM00116">
    <property type="entry name" value="CBS"/>
    <property type="match status" value="2"/>
</dbReference>
<dbReference type="InterPro" id="IPR018821">
    <property type="entry name" value="DUF294_put_nucleoTrafse_sb-bd"/>
</dbReference>